<dbReference type="AlphaFoldDB" id="A0AAN9G492"/>
<accession>A0AAN9G492</accession>
<dbReference type="EMBL" id="JBAMIC010000019">
    <property type="protein sequence ID" value="KAK7094264.1"/>
    <property type="molecule type" value="Genomic_DNA"/>
</dbReference>
<proteinExistence type="predicted"/>
<evidence type="ECO:0000313" key="3">
    <source>
        <dbReference type="Proteomes" id="UP001374579"/>
    </source>
</evidence>
<keyword evidence="3" id="KW-1185">Reference proteome</keyword>
<sequence>MKVLLACFVLAVVVFAEDVFFYDTNGGDMVHRLKDECYVMALTQDQQANIHAHDFNLQMQQLMRDLGMSSNNTDPMNPDDASYFVAHHCHNRQLFSITQ</sequence>
<comment type="caution">
    <text evidence="2">The sequence shown here is derived from an EMBL/GenBank/DDBJ whole genome shotgun (WGS) entry which is preliminary data.</text>
</comment>
<reference evidence="2 3" key="1">
    <citation type="submission" date="2024-02" db="EMBL/GenBank/DDBJ databases">
        <title>Chromosome-scale genome assembly of the rough periwinkle Littorina saxatilis.</title>
        <authorList>
            <person name="De Jode A."/>
            <person name="Faria R."/>
            <person name="Formenti G."/>
            <person name="Sims Y."/>
            <person name="Smith T.P."/>
            <person name="Tracey A."/>
            <person name="Wood J.M.D."/>
            <person name="Zagrodzka Z.B."/>
            <person name="Johannesson K."/>
            <person name="Butlin R.K."/>
            <person name="Leder E.H."/>
        </authorList>
    </citation>
    <scope>NUCLEOTIDE SEQUENCE [LARGE SCALE GENOMIC DNA]</scope>
    <source>
        <strain evidence="2">Snail1</strain>
        <tissue evidence="2">Muscle</tissue>
    </source>
</reference>
<dbReference type="Proteomes" id="UP001374579">
    <property type="component" value="Unassembled WGS sequence"/>
</dbReference>
<evidence type="ECO:0000256" key="1">
    <source>
        <dbReference type="SAM" id="SignalP"/>
    </source>
</evidence>
<keyword evidence="1" id="KW-0732">Signal</keyword>
<protein>
    <submittedName>
        <fullName evidence="2">Uncharacterized protein</fullName>
    </submittedName>
</protein>
<feature type="chain" id="PRO_5042880750" evidence="1">
    <location>
        <begin position="17"/>
        <end position="99"/>
    </location>
</feature>
<organism evidence="2 3">
    <name type="scientific">Littorina saxatilis</name>
    <dbReference type="NCBI Taxonomy" id="31220"/>
    <lineage>
        <taxon>Eukaryota</taxon>
        <taxon>Metazoa</taxon>
        <taxon>Spiralia</taxon>
        <taxon>Lophotrochozoa</taxon>
        <taxon>Mollusca</taxon>
        <taxon>Gastropoda</taxon>
        <taxon>Caenogastropoda</taxon>
        <taxon>Littorinimorpha</taxon>
        <taxon>Littorinoidea</taxon>
        <taxon>Littorinidae</taxon>
        <taxon>Littorina</taxon>
    </lineage>
</organism>
<feature type="signal peptide" evidence="1">
    <location>
        <begin position="1"/>
        <end position="16"/>
    </location>
</feature>
<name>A0AAN9G492_9CAEN</name>
<evidence type="ECO:0000313" key="2">
    <source>
        <dbReference type="EMBL" id="KAK7094264.1"/>
    </source>
</evidence>
<gene>
    <name evidence="2" type="ORF">V1264_007908</name>
</gene>